<evidence type="ECO:0000313" key="5">
    <source>
        <dbReference type="Proteomes" id="UP000886722"/>
    </source>
</evidence>
<dbReference type="Proteomes" id="UP000886722">
    <property type="component" value="Unassembled WGS sequence"/>
</dbReference>
<feature type="non-terminal residue" evidence="4">
    <location>
        <position position="31"/>
    </location>
</feature>
<protein>
    <recommendedName>
        <fullName evidence="3">30S ribosomal protein S16</fullName>
    </recommendedName>
</protein>
<dbReference type="SUPFAM" id="SSF54565">
    <property type="entry name" value="Ribosomal protein S16"/>
    <property type="match status" value="1"/>
</dbReference>
<dbReference type="GO" id="GO:0003735">
    <property type="term" value="F:structural constituent of ribosome"/>
    <property type="evidence" value="ECO:0007669"/>
    <property type="project" value="InterPro"/>
</dbReference>
<comment type="caution">
    <text evidence="4">The sequence shown here is derived from an EMBL/GenBank/DDBJ whole genome shotgun (WGS) entry which is preliminary data.</text>
</comment>
<gene>
    <name evidence="4" type="ORF">IAD06_00445</name>
</gene>
<dbReference type="GO" id="GO:0005737">
    <property type="term" value="C:cytoplasm"/>
    <property type="evidence" value="ECO:0007669"/>
    <property type="project" value="UniProtKB-ARBA"/>
</dbReference>
<accession>A0A9D1KC93</accession>
<name>A0A9D1KC93_9BACT</name>
<dbReference type="GO" id="GO:0005840">
    <property type="term" value="C:ribosome"/>
    <property type="evidence" value="ECO:0007669"/>
    <property type="project" value="UniProtKB-KW"/>
</dbReference>
<dbReference type="GO" id="GO:1990904">
    <property type="term" value="C:ribonucleoprotein complex"/>
    <property type="evidence" value="ECO:0007669"/>
    <property type="project" value="UniProtKB-KW"/>
</dbReference>
<organism evidence="4 5">
    <name type="scientific">Candidatus Caccoplasma intestinavium</name>
    <dbReference type="NCBI Taxonomy" id="2840716"/>
    <lineage>
        <taxon>Bacteria</taxon>
        <taxon>Pseudomonadati</taxon>
        <taxon>Bacteroidota</taxon>
        <taxon>Bacteroidia</taxon>
        <taxon>Bacteroidales</taxon>
        <taxon>Bacteroidaceae</taxon>
        <taxon>Bacteroidaceae incertae sedis</taxon>
        <taxon>Candidatus Caccoplasma</taxon>
    </lineage>
</organism>
<evidence type="ECO:0000256" key="2">
    <source>
        <dbReference type="ARBA" id="ARBA00023274"/>
    </source>
</evidence>
<dbReference type="EMBL" id="DVKT01000003">
    <property type="protein sequence ID" value="HIT38500.1"/>
    <property type="molecule type" value="Genomic_DNA"/>
</dbReference>
<evidence type="ECO:0000256" key="3">
    <source>
        <dbReference type="ARBA" id="ARBA00035310"/>
    </source>
</evidence>
<evidence type="ECO:0000313" key="4">
    <source>
        <dbReference type="EMBL" id="HIT38500.1"/>
    </source>
</evidence>
<dbReference type="GO" id="GO:0006412">
    <property type="term" value="P:translation"/>
    <property type="evidence" value="ECO:0007669"/>
    <property type="project" value="InterPro"/>
</dbReference>
<keyword evidence="2" id="KW-0687">Ribonucleoprotein</keyword>
<keyword evidence="1 4" id="KW-0689">Ribosomal protein</keyword>
<sequence length="31" mass="3660">MATKIRLQRHGRKDYPFYQIVIADSRAPRDG</sequence>
<dbReference type="Pfam" id="PF00886">
    <property type="entry name" value="Ribosomal_S16"/>
    <property type="match status" value="1"/>
</dbReference>
<dbReference type="InterPro" id="IPR000307">
    <property type="entry name" value="Ribosomal_bS16"/>
</dbReference>
<evidence type="ECO:0000256" key="1">
    <source>
        <dbReference type="ARBA" id="ARBA00022980"/>
    </source>
</evidence>
<dbReference type="AlphaFoldDB" id="A0A9D1KC93"/>
<dbReference type="InterPro" id="IPR023803">
    <property type="entry name" value="Ribosomal_bS16_dom_sf"/>
</dbReference>
<reference evidence="4" key="1">
    <citation type="submission" date="2020-10" db="EMBL/GenBank/DDBJ databases">
        <authorList>
            <person name="Gilroy R."/>
        </authorList>
    </citation>
    <scope>NUCLEOTIDE SEQUENCE</scope>
    <source>
        <strain evidence="4">21143</strain>
    </source>
</reference>
<proteinExistence type="predicted"/>
<dbReference type="Gene3D" id="3.30.1320.10">
    <property type="match status" value="1"/>
</dbReference>
<reference evidence="4" key="2">
    <citation type="journal article" date="2021" name="PeerJ">
        <title>Extensive microbial diversity within the chicken gut microbiome revealed by metagenomics and culture.</title>
        <authorList>
            <person name="Gilroy R."/>
            <person name="Ravi A."/>
            <person name="Getino M."/>
            <person name="Pursley I."/>
            <person name="Horton D.L."/>
            <person name="Alikhan N.F."/>
            <person name="Baker D."/>
            <person name="Gharbi K."/>
            <person name="Hall N."/>
            <person name="Watson M."/>
            <person name="Adriaenssens E.M."/>
            <person name="Foster-Nyarko E."/>
            <person name="Jarju S."/>
            <person name="Secka A."/>
            <person name="Antonio M."/>
            <person name="Oren A."/>
            <person name="Chaudhuri R.R."/>
            <person name="La Ragione R."/>
            <person name="Hildebrand F."/>
            <person name="Pallen M.J."/>
        </authorList>
    </citation>
    <scope>NUCLEOTIDE SEQUENCE</scope>
    <source>
        <strain evidence="4">21143</strain>
    </source>
</reference>